<dbReference type="RefSeq" id="WP_311427773.1">
    <property type="nucleotide sequence ID" value="NZ_JAVRIA010000005.1"/>
</dbReference>
<proteinExistence type="predicted"/>
<evidence type="ECO:0000313" key="2">
    <source>
        <dbReference type="EMBL" id="MDT0559008.1"/>
    </source>
</evidence>
<dbReference type="Proteomes" id="UP001259492">
    <property type="component" value="Unassembled WGS sequence"/>
</dbReference>
<feature type="signal peptide" evidence="1">
    <location>
        <begin position="1"/>
        <end position="20"/>
    </location>
</feature>
<sequence>MRNVFKIAMFYFLCIGVLQAQNIEGKIDKNSVTYESVSLSVTVDSLEEINETFQMEDLKSLLKDIGTNETLSFKIICNGELMSNGVKSYMSYKVSGNSDEQEKFIKSVEKIIQSAKNYYIKN</sequence>
<name>A0ABU2YLI4_9FLAO</name>
<protein>
    <submittedName>
        <fullName evidence="2">Uncharacterized protein</fullName>
    </submittedName>
</protein>
<evidence type="ECO:0000256" key="1">
    <source>
        <dbReference type="SAM" id="SignalP"/>
    </source>
</evidence>
<evidence type="ECO:0000313" key="3">
    <source>
        <dbReference type="Proteomes" id="UP001259492"/>
    </source>
</evidence>
<keyword evidence="3" id="KW-1185">Reference proteome</keyword>
<dbReference type="EMBL" id="JAVRIA010000005">
    <property type="protein sequence ID" value="MDT0559008.1"/>
    <property type="molecule type" value="Genomic_DNA"/>
</dbReference>
<organism evidence="2 3">
    <name type="scientific">Microcosmobacter mediterraneus</name>
    <dbReference type="NCBI Taxonomy" id="3075607"/>
    <lineage>
        <taxon>Bacteria</taxon>
        <taxon>Pseudomonadati</taxon>
        <taxon>Bacteroidota</taxon>
        <taxon>Flavobacteriia</taxon>
        <taxon>Flavobacteriales</taxon>
        <taxon>Flavobacteriaceae</taxon>
        <taxon>Microcosmobacter</taxon>
    </lineage>
</organism>
<keyword evidence="1" id="KW-0732">Signal</keyword>
<gene>
    <name evidence="2" type="ORF">RM697_10135</name>
</gene>
<comment type="caution">
    <text evidence="2">The sequence shown here is derived from an EMBL/GenBank/DDBJ whole genome shotgun (WGS) entry which is preliminary data.</text>
</comment>
<accession>A0ABU2YLI4</accession>
<reference evidence="2 3" key="1">
    <citation type="submission" date="2023-09" db="EMBL/GenBank/DDBJ databases">
        <authorList>
            <person name="Rey-Velasco X."/>
        </authorList>
    </citation>
    <scope>NUCLEOTIDE SEQUENCE [LARGE SCALE GENOMIC DNA]</scope>
    <source>
        <strain evidence="2 3">W332</strain>
    </source>
</reference>
<feature type="chain" id="PRO_5046078950" evidence="1">
    <location>
        <begin position="21"/>
        <end position="122"/>
    </location>
</feature>